<name>A0ABZ2L8I0_9BACT</name>
<dbReference type="RefSeq" id="WP_394835147.1">
    <property type="nucleotide sequence ID" value="NZ_CP089929.1"/>
</dbReference>
<dbReference type="Proteomes" id="UP001374803">
    <property type="component" value="Chromosome"/>
</dbReference>
<evidence type="ECO:0000313" key="2">
    <source>
        <dbReference type="EMBL" id="WXB05501.1"/>
    </source>
</evidence>
<feature type="signal peptide" evidence="1">
    <location>
        <begin position="1"/>
        <end position="24"/>
    </location>
</feature>
<reference evidence="2" key="1">
    <citation type="submission" date="2021-12" db="EMBL/GenBank/DDBJ databases">
        <title>Discovery of the Pendulisporaceae a myxobacterial family with distinct sporulation behavior and unique specialized metabolism.</title>
        <authorList>
            <person name="Garcia R."/>
            <person name="Popoff A."/>
            <person name="Bader C.D."/>
            <person name="Loehr J."/>
            <person name="Walesch S."/>
            <person name="Walt C."/>
            <person name="Boldt J."/>
            <person name="Bunk B."/>
            <person name="Haeckl F.J.F.P.J."/>
            <person name="Gunesch A.P."/>
            <person name="Birkelbach J."/>
            <person name="Nuebel U."/>
            <person name="Pietschmann T."/>
            <person name="Bach T."/>
            <person name="Mueller R."/>
        </authorList>
    </citation>
    <scope>NUCLEOTIDE SEQUENCE</scope>
    <source>
        <strain evidence="2">MSr11367</strain>
    </source>
</reference>
<accession>A0ABZ2L8I0</accession>
<proteinExistence type="predicted"/>
<keyword evidence="3" id="KW-1185">Reference proteome</keyword>
<organism evidence="2 3">
    <name type="scientific">Pendulispora rubella</name>
    <dbReference type="NCBI Taxonomy" id="2741070"/>
    <lineage>
        <taxon>Bacteria</taxon>
        <taxon>Pseudomonadati</taxon>
        <taxon>Myxococcota</taxon>
        <taxon>Myxococcia</taxon>
        <taxon>Myxococcales</taxon>
        <taxon>Sorangiineae</taxon>
        <taxon>Pendulisporaceae</taxon>
        <taxon>Pendulispora</taxon>
    </lineage>
</organism>
<keyword evidence="1" id="KW-0732">Signal</keyword>
<dbReference type="EMBL" id="CP089983">
    <property type="protein sequence ID" value="WXB05501.1"/>
    <property type="molecule type" value="Genomic_DNA"/>
</dbReference>
<dbReference type="NCBIfam" id="NF040596">
    <property type="entry name" value="MXAN_2562_fam"/>
    <property type="match status" value="1"/>
</dbReference>
<evidence type="ECO:0000313" key="3">
    <source>
        <dbReference type="Proteomes" id="UP001374803"/>
    </source>
</evidence>
<evidence type="ECO:0000256" key="1">
    <source>
        <dbReference type="SAM" id="SignalP"/>
    </source>
</evidence>
<gene>
    <name evidence="2" type="ORF">LVJ94_52475</name>
</gene>
<protein>
    <submittedName>
        <fullName evidence="2">MXAN_2562 family outer membrane beta-barrel protein</fullName>
    </submittedName>
</protein>
<feature type="chain" id="PRO_5046567528" evidence="1">
    <location>
        <begin position="25"/>
        <end position="269"/>
    </location>
</feature>
<sequence length="269" mass="29665">MRLAPACAVFAFAAIGLASTTASAADDDLILRPRHKQFESPQHFYLELRFAPYKPQIDDDPALHANPDLGVSNTPWKDTFRDNARLLAALEFDWQIFRLPYIGTVGAGASIGYTRMSAKAPKLDPAAPLNNEPSGSNTTLELFPMYAIAVLRADVFMREMGIPFVPYGKAGIGYVPWRTFTEGGTSYSETPDGTVHGKGQTWGLHLAVGLAFQLDVIDRYTAKNLDQTLGINHSYLYGEWMFANYRGIGQSNVLWVGTSTWVTGLAFEF</sequence>